<protein>
    <submittedName>
        <fullName evidence="1">Uncharacterized protein</fullName>
    </submittedName>
</protein>
<evidence type="ECO:0000313" key="2">
    <source>
        <dbReference type="Proteomes" id="UP000235672"/>
    </source>
</evidence>
<keyword evidence="2" id="KW-1185">Reference proteome</keyword>
<name>A0A2J6QLH8_9HELO</name>
<dbReference type="EMBL" id="KZ613466">
    <property type="protein sequence ID" value="PMD27102.1"/>
    <property type="molecule type" value="Genomic_DNA"/>
</dbReference>
<sequence>MPPSFPATHPSIHQLIQRREPICFSLLFFCFSFLCPTENEQRAFVQKKRRPKALIEKIQSPHPFPIPFPPPCSSREAYILSNDKKENVV</sequence>
<gene>
    <name evidence="1" type="ORF">NA56DRAFT_225129</name>
</gene>
<reference evidence="1 2" key="1">
    <citation type="submission" date="2016-05" db="EMBL/GenBank/DDBJ databases">
        <title>A degradative enzymes factory behind the ericoid mycorrhizal symbiosis.</title>
        <authorList>
            <consortium name="DOE Joint Genome Institute"/>
            <person name="Martino E."/>
            <person name="Morin E."/>
            <person name="Grelet G."/>
            <person name="Kuo A."/>
            <person name="Kohler A."/>
            <person name="Daghino S."/>
            <person name="Barry K."/>
            <person name="Choi C."/>
            <person name="Cichocki N."/>
            <person name="Clum A."/>
            <person name="Copeland A."/>
            <person name="Hainaut M."/>
            <person name="Haridas S."/>
            <person name="Labutti K."/>
            <person name="Lindquist E."/>
            <person name="Lipzen A."/>
            <person name="Khouja H.-R."/>
            <person name="Murat C."/>
            <person name="Ohm R."/>
            <person name="Olson A."/>
            <person name="Spatafora J."/>
            <person name="Veneault-Fourrey C."/>
            <person name="Henrissat B."/>
            <person name="Grigoriev I."/>
            <person name="Martin F."/>
            <person name="Perotto S."/>
        </authorList>
    </citation>
    <scope>NUCLEOTIDE SEQUENCE [LARGE SCALE GENOMIC DNA]</scope>
    <source>
        <strain evidence="1 2">UAMH 7357</strain>
    </source>
</reference>
<organism evidence="1 2">
    <name type="scientific">Hyaloscypha hepaticicola</name>
    <dbReference type="NCBI Taxonomy" id="2082293"/>
    <lineage>
        <taxon>Eukaryota</taxon>
        <taxon>Fungi</taxon>
        <taxon>Dikarya</taxon>
        <taxon>Ascomycota</taxon>
        <taxon>Pezizomycotina</taxon>
        <taxon>Leotiomycetes</taxon>
        <taxon>Helotiales</taxon>
        <taxon>Hyaloscyphaceae</taxon>
        <taxon>Hyaloscypha</taxon>
    </lineage>
</organism>
<accession>A0A2J6QLH8</accession>
<dbReference type="Proteomes" id="UP000235672">
    <property type="component" value="Unassembled WGS sequence"/>
</dbReference>
<proteinExistence type="predicted"/>
<dbReference type="AlphaFoldDB" id="A0A2J6QLH8"/>
<evidence type="ECO:0000313" key="1">
    <source>
        <dbReference type="EMBL" id="PMD27102.1"/>
    </source>
</evidence>